<feature type="binding site" evidence="3">
    <location>
        <position position="58"/>
    </location>
    <ligand>
        <name>substrate</name>
    </ligand>
</feature>
<dbReference type="SUPFAM" id="SSF52467">
    <property type="entry name" value="DHS-like NAD/FAD-binding domain"/>
    <property type="match status" value="1"/>
</dbReference>
<evidence type="ECO:0000259" key="5">
    <source>
        <dbReference type="PROSITE" id="PS50305"/>
    </source>
</evidence>
<comment type="caution">
    <text evidence="6">The sequence shown here is derived from an EMBL/GenBank/DDBJ whole genome shotgun (WGS) entry which is preliminary data.</text>
</comment>
<comment type="domain">
    <text evidence="3">2 residues (Tyr-55 and Arg-58) present in a large hydrophobic pocket are probably involved in substrate specificity. They are important for desuccinylation activity, but dispensable for deacetylation activity.</text>
</comment>
<dbReference type="HAMAP" id="MF_01121">
    <property type="entry name" value="Sirtuin_ClassIII"/>
    <property type="match status" value="1"/>
</dbReference>
<feature type="binding site" evidence="3">
    <location>
        <begin position="11"/>
        <end position="30"/>
    </location>
    <ligand>
        <name>NAD(+)</name>
        <dbReference type="ChEBI" id="CHEBI:57540"/>
    </ligand>
</feature>
<comment type="function">
    <text evidence="3">NAD-dependent lysine deacetylase and desuccinylase that specifically removes acetyl and succinyl groups on target proteins. Modulates the activities of several proteins which are inactive in their acylated form.</text>
</comment>
<dbReference type="InterPro" id="IPR026590">
    <property type="entry name" value="Ssirtuin_cat_dom"/>
</dbReference>
<evidence type="ECO:0000256" key="3">
    <source>
        <dbReference type="HAMAP-Rule" id="MF_01121"/>
    </source>
</evidence>
<dbReference type="InterPro" id="IPR029035">
    <property type="entry name" value="DHS-like_NAD/FAD-binding_dom"/>
</dbReference>
<dbReference type="RefSeq" id="WP_377911536.1">
    <property type="nucleotide sequence ID" value="NZ_JBHSKS010000001.1"/>
</dbReference>
<dbReference type="Proteomes" id="UP001596163">
    <property type="component" value="Unassembled WGS sequence"/>
</dbReference>
<comment type="subcellular location">
    <subcellularLocation>
        <location evidence="3">Cytoplasm</location>
    </subcellularLocation>
</comment>
<feature type="binding site" evidence="3">
    <location>
        <begin position="88"/>
        <end position="91"/>
    </location>
    <ligand>
        <name>NAD(+)</name>
        <dbReference type="ChEBI" id="CHEBI:57540"/>
    </ligand>
</feature>
<protein>
    <recommendedName>
        <fullName evidence="3">NAD-dependent protein deacylase</fullName>
        <ecNumber evidence="3">2.3.1.286</ecNumber>
    </recommendedName>
    <alternativeName>
        <fullName evidence="3">Regulatory protein SIR2 homolog</fullName>
    </alternativeName>
</protein>
<dbReference type="InterPro" id="IPR027546">
    <property type="entry name" value="Sirtuin_class_III"/>
</dbReference>
<dbReference type="EMBL" id="JBHSKS010000001">
    <property type="protein sequence ID" value="MFC5190451.1"/>
    <property type="molecule type" value="Genomic_DNA"/>
</dbReference>
<comment type="caution">
    <text evidence="3 4">Lacks conserved residue(s) required for the propagation of feature annotation.</text>
</comment>
<evidence type="ECO:0000256" key="4">
    <source>
        <dbReference type="PROSITE-ProRule" id="PRU00236"/>
    </source>
</evidence>
<gene>
    <name evidence="3" type="primary">cobB</name>
    <name evidence="6" type="ORF">ACFPIK_01630</name>
</gene>
<evidence type="ECO:0000256" key="1">
    <source>
        <dbReference type="ARBA" id="ARBA00022679"/>
    </source>
</evidence>
<sequence>MTKKKLVVLTGAGVSAESGIRTFRDSNGLWENHEVMEVASPEGWRKNRGLVLEFYNQRRKQARECQPNAAHLALAELEHYLDVEIITQNVDDLHERAGSTKVLHLHGELNKSQSTLDPKLVYPMDHWEIKEGDTCERGSQLRPFIVWFGESVPMMLPAINLTKTADYFLVLGTSLQVYPAASLIDYAPRDAKKFLIDPVKPDTYLGSNIHLIQEKATTGMEKFTELMLRNLDLISKNS</sequence>
<comment type="catalytic activity">
    <reaction evidence="3">
        <text>N(6)-succinyl-L-lysyl-[protein] + NAD(+) + H2O = 2''-O-succinyl-ADP-D-ribose + nicotinamide + L-lysyl-[protein]</text>
        <dbReference type="Rhea" id="RHEA:47668"/>
        <dbReference type="Rhea" id="RHEA-COMP:9752"/>
        <dbReference type="Rhea" id="RHEA-COMP:11877"/>
        <dbReference type="ChEBI" id="CHEBI:15377"/>
        <dbReference type="ChEBI" id="CHEBI:17154"/>
        <dbReference type="ChEBI" id="CHEBI:29969"/>
        <dbReference type="ChEBI" id="CHEBI:57540"/>
        <dbReference type="ChEBI" id="CHEBI:87830"/>
        <dbReference type="ChEBI" id="CHEBI:87832"/>
    </reaction>
</comment>
<evidence type="ECO:0000313" key="7">
    <source>
        <dbReference type="Proteomes" id="UP001596163"/>
    </source>
</evidence>
<reference evidence="7" key="1">
    <citation type="journal article" date="2019" name="Int. J. Syst. Evol. Microbiol.">
        <title>The Global Catalogue of Microorganisms (GCM) 10K type strain sequencing project: providing services to taxonomists for standard genome sequencing and annotation.</title>
        <authorList>
            <consortium name="The Broad Institute Genomics Platform"/>
            <consortium name="The Broad Institute Genome Sequencing Center for Infectious Disease"/>
            <person name="Wu L."/>
            <person name="Ma J."/>
        </authorList>
    </citation>
    <scope>NUCLEOTIDE SEQUENCE [LARGE SCALE GENOMIC DNA]</scope>
    <source>
        <strain evidence="7">CGMCC 1.7030</strain>
    </source>
</reference>
<comment type="catalytic activity">
    <reaction evidence="3">
        <text>N(6)-acetyl-L-lysyl-[protein] + NAD(+) + H2O = 2''-O-acetyl-ADP-D-ribose + nicotinamide + L-lysyl-[protein]</text>
        <dbReference type="Rhea" id="RHEA:43636"/>
        <dbReference type="Rhea" id="RHEA-COMP:9752"/>
        <dbReference type="Rhea" id="RHEA-COMP:10731"/>
        <dbReference type="ChEBI" id="CHEBI:15377"/>
        <dbReference type="ChEBI" id="CHEBI:17154"/>
        <dbReference type="ChEBI" id="CHEBI:29969"/>
        <dbReference type="ChEBI" id="CHEBI:57540"/>
        <dbReference type="ChEBI" id="CHEBI:61930"/>
        <dbReference type="ChEBI" id="CHEBI:83767"/>
        <dbReference type="EC" id="2.3.1.286"/>
    </reaction>
</comment>
<dbReference type="PANTHER" id="PTHR11085">
    <property type="entry name" value="NAD-DEPENDENT PROTEIN DEACYLASE SIRTUIN-5, MITOCHONDRIAL-RELATED"/>
    <property type="match status" value="1"/>
</dbReference>
<dbReference type="InterPro" id="IPR026591">
    <property type="entry name" value="Sirtuin_cat_small_dom_sf"/>
</dbReference>
<dbReference type="CDD" id="cd01412">
    <property type="entry name" value="SIRT5_Af1_CobB"/>
    <property type="match status" value="1"/>
</dbReference>
<name>A0ABW0BSR4_9BACT</name>
<feature type="binding site" evidence="3">
    <location>
        <position position="216"/>
    </location>
    <ligand>
        <name>NAD(+)</name>
        <dbReference type="ChEBI" id="CHEBI:57540"/>
    </ligand>
</feature>
<proteinExistence type="inferred from homology"/>
<organism evidence="6 7">
    <name type="scientific">Algoriphagus aquatilis</name>
    <dbReference type="NCBI Taxonomy" id="490186"/>
    <lineage>
        <taxon>Bacteria</taxon>
        <taxon>Pseudomonadati</taxon>
        <taxon>Bacteroidota</taxon>
        <taxon>Cytophagia</taxon>
        <taxon>Cytophagales</taxon>
        <taxon>Cyclobacteriaceae</taxon>
        <taxon>Algoriphagus</taxon>
    </lineage>
</organism>
<feature type="active site" description="Proton acceptor" evidence="3">
    <location>
        <position position="106"/>
    </location>
</feature>
<evidence type="ECO:0000313" key="6">
    <source>
        <dbReference type="EMBL" id="MFC5190451.1"/>
    </source>
</evidence>
<keyword evidence="7" id="KW-1185">Reference proteome</keyword>
<keyword evidence="2 3" id="KW-0520">NAD</keyword>
<accession>A0ABW0BSR4</accession>
<dbReference type="PANTHER" id="PTHR11085:SF4">
    <property type="entry name" value="NAD-DEPENDENT PROTEIN DEACYLASE"/>
    <property type="match status" value="1"/>
</dbReference>
<dbReference type="Gene3D" id="3.30.1600.10">
    <property type="entry name" value="SIR2/SIRT2 'Small Domain"/>
    <property type="match status" value="1"/>
</dbReference>
<dbReference type="PROSITE" id="PS50305">
    <property type="entry name" value="SIRTUIN"/>
    <property type="match status" value="1"/>
</dbReference>
<feature type="binding site" evidence="3">
    <location>
        <position position="55"/>
    </location>
    <ligand>
        <name>substrate</name>
    </ligand>
</feature>
<feature type="binding site" evidence="3">
    <location>
        <begin position="172"/>
        <end position="174"/>
    </location>
    <ligand>
        <name>NAD(+)</name>
        <dbReference type="ChEBI" id="CHEBI:57540"/>
    </ligand>
</feature>
<keyword evidence="3" id="KW-0963">Cytoplasm</keyword>
<dbReference type="EC" id="2.3.1.286" evidence="3"/>
<comment type="similarity">
    <text evidence="3">Belongs to the sirtuin family. Class III subfamily.</text>
</comment>
<evidence type="ECO:0000256" key="2">
    <source>
        <dbReference type="ARBA" id="ARBA00023027"/>
    </source>
</evidence>
<dbReference type="Gene3D" id="3.40.50.1220">
    <property type="entry name" value="TPP-binding domain"/>
    <property type="match status" value="1"/>
</dbReference>
<dbReference type="InterPro" id="IPR003000">
    <property type="entry name" value="Sirtuin"/>
</dbReference>
<dbReference type="InterPro" id="IPR050134">
    <property type="entry name" value="NAD-dep_sirtuin_deacylases"/>
</dbReference>
<dbReference type="Pfam" id="PF02146">
    <property type="entry name" value="SIR2"/>
    <property type="match status" value="1"/>
</dbReference>
<feature type="domain" description="Deacetylase sirtuin-type" evidence="5">
    <location>
        <begin position="1"/>
        <end position="234"/>
    </location>
</feature>
<keyword evidence="1" id="KW-0808">Transferase</keyword>